<dbReference type="FunFam" id="3.40.50.10210:FF:000001">
    <property type="entry name" value="Nicotinate-nucleotide--dimethylbenzimidazole phosphoribosyltransferase"/>
    <property type="match status" value="1"/>
</dbReference>
<comment type="function">
    <text evidence="10">Catalyzes the synthesis of alpha-ribazole-5'-phosphate from nicotinate mononucleotide (NAMN) and 5,6-dimethylbenzimidazole (DMB).</text>
</comment>
<keyword evidence="5 10" id="KW-0169">Cobalamin biosynthesis</keyword>
<dbReference type="AlphaFoldDB" id="A0A5J6QRY7"/>
<dbReference type="InterPro" id="IPR023195">
    <property type="entry name" value="Nict_dMeBzImd_PRibTrfase_N"/>
</dbReference>
<dbReference type="RefSeq" id="WP_151135493.1">
    <property type="nucleotide sequence ID" value="NZ_CP043311.1"/>
</dbReference>
<dbReference type="InterPro" id="IPR036087">
    <property type="entry name" value="Nict_dMeBzImd_PRibTrfase_sf"/>
</dbReference>
<evidence type="ECO:0000313" key="11">
    <source>
        <dbReference type="EMBL" id="QEY64141.1"/>
    </source>
</evidence>
<evidence type="ECO:0000256" key="7">
    <source>
        <dbReference type="ARBA" id="ARBA00022679"/>
    </source>
</evidence>
<keyword evidence="12" id="KW-1185">Reference proteome</keyword>
<dbReference type="SUPFAM" id="SSF52733">
    <property type="entry name" value="Nicotinate mononucleotide:5,6-dimethylbenzimidazole phosphoribosyltransferase (CobT)"/>
    <property type="match status" value="1"/>
</dbReference>
<dbReference type="NCBIfam" id="TIGR03160">
    <property type="entry name" value="cobT_DBIPRT"/>
    <property type="match status" value="1"/>
</dbReference>
<evidence type="ECO:0000256" key="2">
    <source>
        <dbReference type="ARBA" id="ARBA00007110"/>
    </source>
</evidence>
<sequence>MTSLHWWQAPCQPLDPVARAKAQARQDQLTKPRGALGQLEDLAIVLAAQQGRERPAIDRPWFAVFAGDHGVVEEGVSAYPQAVTGEMLRNFVRGGAAISVLAKSLGATLELVDLGTALPLEPLPGVLHLQVGAGTANFAREPAMTAAQCLIALQAGRSSVERALGAGADLYVGGEMGIGNTTTASALACALLELPATALAGPGTGLDGKGVAHKILVIEHALALHRKECDSPQETLRRLGGFEVAALTGAYLACAQLGLPALVDGFICSVAALCAVRLNPACREWLLFSHRSAEPGHVAVLAALEAQPLLDLGLRLGEGSGAAIALPLLRLACDLHGGMATFAEASVSDRPA</sequence>
<dbReference type="PANTHER" id="PTHR43463:SF1">
    <property type="entry name" value="NICOTINATE-NUCLEOTIDE--DIMETHYLBENZIMIDAZOLE PHOSPHORIBOSYLTRANSFERASE"/>
    <property type="match status" value="1"/>
</dbReference>
<dbReference type="NCBIfam" id="NF000996">
    <property type="entry name" value="PRK00105.1"/>
    <property type="match status" value="1"/>
</dbReference>
<evidence type="ECO:0000313" key="12">
    <source>
        <dbReference type="Proteomes" id="UP000327179"/>
    </source>
</evidence>
<evidence type="ECO:0000256" key="6">
    <source>
        <dbReference type="ARBA" id="ARBA00022676"/>
    </source>
</evidence>
<evidence type="ECO:0000256" key="5">
    <source>
        <dbReference type="ARBA" id="ARBA00022573"/>
    </source>
</evidence>
<dbReference type="CDD" id="cd02439">
    <property type="entry name" value="DMB-PRT_CobT"/>
    <property type="match status" value="1"/>
</dbReference>
<organism evidence="11 12">
    <name type="scientific">Metapseudomonas lalkuanensis</name>
    <dbReference type="NCBI Taxonomy" id="2604832"/>
    <lineage>
        <taxon>Bacteria</taxon>
        <taxon>Pseudomonadati</taxon>
        <taxon>Pseudomonadota</taxon>
        <taxon>Gammaproteobacteria</taxon>
        <taxon>Pseudomonadales</taxon>
        <taxon>Pseudomonadaceae</taxon>
        <taxon>Metapseudomonas</taxon>
    </lineage>
</organism>
<evidence type="ECO:0000256" key="10">
    <source>
        <dbReference type="HAMAP-Rule" id="MF_00230"/>
    </source>
</evidence>
<dbReference type="PANTHER" id="PTHR43463">
    <property type="entry name" value="NICOTINATE-NUCLEOTIDE--DIMETHYLBENZIMIDAZOLE PHOSPHORIBOSYLTRANSFERASE"/>
    <property type="match status" value="1"/>
</dbReference>
<feature type="active site" description="Proton acceptor" evidence="10">
    <location>
        <position position="318"/>
    </location>
</feature>
<dbReference type="EC" id="2.4.2.21" evidence="3 10"/>
<dbReference type="InterPro" id="IPR017846">
    <property type="entry name" value="Nict_dMeBzImd_PRibTrfase_bact"/>
</dbReference>
<dbReference type="KEGG" id="plal:FXN65_19535"/>
<dbReference type="UniPathway" id="UPA00061">
    <property type="reaction ID" value="UER00516"/>
</dbReference>
<dbReference type="HAMAP" id="MF_00230">
    <property type="entry name" value="CobT"/>
    <property type="match status" value="1"/>
</dbReference>
<comment type="catalytic activity">
    <reaction evidence="9 10">
        <text>5,6-dimethylbenzimidazole + nicotinate beta-D-ribonucleotide = alpha-ribazole 5'-phosphate + nicotinate + H(+)</text>
        <dbReference type="Rhea" id="RHEA:11196"/>
        <dbReference type="ChEBI" id="CHEBI:15378"/>
        <dbReference type="ChEBI" id="CHEBI:15890"/>
        <dbReference type="ChEBI" id="CHEBI:32544"/>
        <dbReference type="ChEBI" id="CHEBI:57502"/>
        <dbReference type="ChEBI" id="CHEBI:57918"/>
        <dbReference type="EC" id="2.4.2.21"/>
    </reaction>
</comment>
<keyword evidence="6 10" id="KW-0328">Glycosyltransferase</keyword>
<evidence type="ECO:0000256" key="4">
    <source>
        <dbReference type="ARBA" id="ARBA00015486"/>
    </source>
</evidence>
<dbReference type="Gene3D" id="3.40.50.10210">
    <property type="match status" value="1"/>
</dbReference>
<accession>A0A5J6QRY7</accession>
<reference evidence="11 12" key="1">
    <citation type="submission" date="2019-08" db="EMBL/GenBank/DDBJ databases">
        <title>Whole-genome Sequencing of e-waste polymer degrading bacterium Pseudomonas sp. strain PE08.</title>
        <authorList>
            <person name="Kirdat K."/>
            <person name="Debbarma P."/>
            <person name="Narawade N."/>
            <person name="Suyal D."/>
            <person name="Thorat V."/>
            <person name="Shouche Y."/>
            <person name="Goel R."/>
            <person name="Yadav A."/>
        </authorList>
    </citation>
    <scope>NUCLEOTIDE SEQUENCE [LARGE SCALE GENOMIC DNA]</scope>
    <source>
        <strain evidence="11 12">PE08</strain>
    </source>
</reference>
<comment type="similarity">
    <text evidence="2 10">Belongs to the CobT family.</text>
</comment>
<comment type="pathway">
    <text evidence="1 10">Nucleoside biosynthesis; alpha-ribazole biosynthesis; alpha-ribazole from 5,6-dimethylbenzimidazole: step 1/2.</text>
</comment>
<name>A0A5J6QRY7_9GAMM</name>
<proteinExistence type="inferred from homology"/>
<dbReference type="GO" id="GO:0008939">
    <property type="term" value="F:nicotinate-nucleotide-dimethylbenzimidazole phosphoribosyltransferase activity"/>
    <property type="evidence" value="ECO:0007669"/>
    <property type="project" value="UniProtKB-UniRule"/>
</dbReference>
<dbReference type="Proteomes" id="UP000327179">
    <property type="component" value="Chromosome"/>
</dbReference>
<dbReference type="GO" id="GO:0009236">
    <property type="term" value="P:cobalamin biosynthetic process"/>
    <property type="evidence" value="ECO:0007669"/>
    <property type="project" value="UniProtKB-UniRule"/>
</dbReference>
<dbReference type="Gene3D" id="1.10.1610.10">
    <property type="match status" value="1"/>
</dbReference>
<gene>
    <name evidence="10 11" type="primary">cobT</name>
    <name evidence="11" type="ORF">FXN65_19535</name>
</gene>
<evidence type="ECO:0000256" key="3">
    <source>
        <dbReference type="ARBA" id="ARBA00011991"/>
    </source>
</evidence>
<evidence type="ECO:0000256" key="1">
    <source>
        <dbReference type="ARBA" id="ARBA00005049"/>
    </source>
</evidence>
<evidence type="ECO:0000256" key="9">
    <source>
        <dbReference type="ARBA" id="ARBA00047340"/>
    </source>
</evidence>
<dbReference type="InterPro" id="IPR003200">
    <property type="entry name" value="Nict_dMeBzImd_PRibTrfase"/>
</dbReference>
<dbReference type="EMBL" id="CP043311">
    <property type="protein sequence ID" value="QEY64141.1"/>
    <property type="molecule type" value="Genomic_DNA"/>
</dbReference>
<keyword evidence="7 10" id="KW-0808">Transferase</keyword>
<evidence type="ECO:0000256" key="8">
    <source>
        <dbReference type="ARBA" id="ARBA00030686"/>
    </source>
</evidence>
<dbReference type="Pfam" id="PF02277">
    <property type="entry name" value="DBI_PRT"/>
    <property type="match status" value="1"/>
</dbReference>
<protein>
    <recommendedName>
        <fullName evidence="4 10">Nicotinate-nucleotide--dimethylbenzimidazole phosphoribosyltransferase</fullName>
        <shortName evidence="10">NN:DBI PRT</shortName>
        <ecNumber evidence="3 10">2.4.2.21</ecNumber>
    </recommendedName>
    <alternativeName>
        <fullName evidence="8 10">N(1)-alpha-phosphoribosyltransferase</fullName>
    </alternativeName>
</protein>